<organism evidence="1 2">
    <name type="scientific">Hyalomma asiaticum</name>
    <name type="common">Tick</name>
    <dbReference type="NCBI Taxonomy" id="266040"/>
    <lineage>
        <taxon>Eukaryota</taxon>
        <taxon>Metazoa</taxon>
        <taxon>Ecdysozoa</taxon>
        <taxon>Arthropoda</taxon>
        <taxon>Chelicerata</taxon>
        <taxon>Arachnida</taxon>
        <taxon>Acari</taxon>
        <taxon>Parasitiformes</taxon>
        <taxon>Ixodida</taxon>
        <taxon>Ixodoidea</taxon>
        <taxon>Ixodidae</taxon>
        <taxon>Hyalomminae</taxon>
        <taxon>Hyalomma</taxon>
    </lineage>
</organism>
<evidence type="ECO:0000313" key="2">
    <source>
        <dbReference type="Proteomes" id="UP000821845"/>
    </source>
</evidence>
<keyword evidence="2" id="KW-1185">Reference proteome</keyword>
<dbReference type="Proteomes" id="UP000821845">
    <property type="component" value="Chromosome 4"/>
</dbReference>
<protein>
    <submittedName>
        <fullName evidence="1">Uncharacterized protein</fullName>
    </submittedName>
</protein>
<proteinExistence type="predicted"/>
<dbReference type="EMBL" id="CM023484">
    <property type="protein sequence ID" value="KAH6933257.1"/>
    <property type="molecule type" value="Genomic_DNA"/>
</dbReference>
<sequence>MKADILAKVVVEATILAEKSGLFVDFITTDGASWNRKMWRIMGVHATASSIRCKVQHPFDPKRHLFFNSDFPHLIKCLRNSLLKNGFNTPAGHQPTRASLRIDAALSPPFDTVAIIDTEGIVEEGKAHSMQ</sequence>
<reference evidence="1" key="1">
    <citation type="submission" date="2020-05" db="EMBL/GenBank/DDBJ databases">
        <title>Large-scale comparative analyses of tick genomes elucidate their genetic diversity and vector capacities.</title>
        <authorList>
            <person name="Jia N."/>
            <person name="Wang J."/>
            <person name="Shi W."/>
            <person name="Du L."/>
            <person name="Sun Y."/>
            <person name="Zhan W."/>
            <person name="Jiang J."/>
            <person name="Wang Q."/>
            <person name="Zhang B."/>
            <person name="Ji P."/>
            <person name="Sakyi L.B."/>
            <person name="Cui X."/>
            <person name="Yuan T."/>
            <person name="Jiang B."/>
            <person name="Yang W."/>
            <person name="Lam T.T.-Y."/>
            <person name="Chang Q."/>
            <person name="Ding S."/>
            <person name="Wang X."/>
            <person name="Zhu J."/>
            <person name="Ruan X."/>
            <person name="Zhao L."/>
            <person name="Wei J."/>
            <person name="Que T."/>
            <person name="Du C."/>
            <person name="Cheng J."/>
            <person name="Dai P."/>
            <person name="Han X."/>
            <person name="Huang E."/>
            <person name="Gao Y."/>
            <person name="Liu J."/>
            <person name="Shao H."/>
            <person name="Ye R."/>
            <person name="Li L."/>
            <person name="Wei W."/>
            <person name="Wang X."/>
            <person name="Wang C."/>
            <person name="Yang T."/>
            <person name="Huo Q."/>
            <person name="Li W."/>
            <person name="Guo W."/>
            <person name="Chen H."/>
            <person name="Zhou L."/>
            <person name="Ni X."/>
            <person name="Tian J."/>
            <person name="Zhou Y."/>
            <person name="Sheng Y."/>
            <person name="Liu T."/>
            <person name="Pan Y."/>
            <person name="Xia L."/>
            <person name="Li J."/>
            <person name="Zhao F."/>
            <person name="Cao W."/>
        </authorList>
    </citation>
    <scope>NUCLEOTIDE SEQUENCE</scope>
    <source>
        <strain evidence="1">Hyas-2018</strain>
    </source>
</reference>
<comment type="caution">
    <text evidence="1">The sequence shown here is derived from an EMBL/GenBank/DDBJ whole genome shotgun (WGS) entry which is preliminary data.</text>
</comment>
<accession>A0ACB7SDL8</accession>
<gene>
    <name evidence="1" type="ORF">HPB50_013883</name>
</gene>
<name>A0ACB7SDL8_HYAAI</name>
<evidence type="ECO:0000313" key="1">
    <source>
        <dbReference type="EMBL" id="KAH6933257.1"/>
    </source>
</evidence>